<evidence type="ECO:0000256" key="6">
    <source>
        <dbReference type="ARBA" id="ARBA00023136"/>
    </source>
</evidence>
<gene>
    <name evidence="11" type="ORF">RM445_20985</name>
</gene>
<feature type="transmembrane region" description="Helical" evidence="8">
    <location>
        <begin position="219"/>
        <end position="238"/>
    </location>
</feature>
<dbReference type="PANTHER" id="PTHR24221">
    <property type="entry name" value="ATP-BINDING CASSETTE SUB-FAMILY B"/>
    <property type="match status" value="1"/>
</dbReference>
<dbReference type="PROSITE" id="PS00211">
    <property type="entry name" value="ABC_TRANSPORTER_1"/>
    <property type="match status" value="1"/>
</dbReference>
<dbReference type="Gene3D" id="1.20.1560.10">
    <property type="entry name" value="ABC transporter type 1, transmembrane domain"/>
    <property type="match status" value="1"/>
</dbReference>
<evidence type="ECO:0000259" key="9">
    <source>
        <dbReference type="PROSITE" id="PS50893"/>
    </source>
</evidence>
<feature type="transmembrane region" description="Helical" evidence="8">
    <location>
        <begin position="74"/>
        <end position="93"/>
    </location>
</feature>
<evidence type="ECO:0000256" key="8">
    <source>
        <dbReference type="SAM" id="Phobius"/>
    </source>
</evidence>
<dbReference type="Gene3D" id="3.40.50.300">
    <property type="entry name" value="P-loop containing nucleotide triphosphate hydrolases"/>
    <property type="match status" value="1"/>
</dbReference>
<evidence type="ECO:0000256" key="2">
    <source>
        <dbReference type="ARBA" id="ARBA00022692"/>
    </source>
</evidence>
<dbReference type="SUPFAM" id="SSF90123">
    <property type="entry name" value="ABC transporter transmembrane region"/>
    <property type="match status" value="1"/>
</dbReference>
<accession>A0ABU2NDH4</accession>
<proteinExistence type="predicted"/>
<feature type="domain" description="ABC transmembrane type-1" evidence="10">
    <location>
        <begin position="84"/>
        <end position="364"/>
    </location>
</feature>
<reference evidence="12" key="1">
    <citation type="submission" date="2023-07" db="EMBL/GenBank/DDBJ databases">
        <title>30 novel species of actinomycetes from the DSMZ collection.</title>
        <authorList>
            <person name="Nouioui I."/>
        </authorList>
    </citation>
    <scope>NUCLEOTIDE SEQUENCE [LARGE SCALE GENOMIC DNA]</scope>
    <source>
        <strain evidence="12">DSM 45834</strain>
    </source>
</reference>
<dbReference type="InterPro" id="IPR027417">
    <property type="entry name" value="P-loop_NTPase"/>
</dbReference>
<feature type="transmembrane region" description="Helical" evidence="8">
    <location>
        <begin position="307"/>
        <end position="327"/>
    </location>
</feature>
<keyword evidence="5 8" id="KW-1133">Transmembrane helix</keyword>
<feature type="region of interest" description="Disordered" evidence="7">
    <location>
        <begin position="1"/>
        <end position="21"/>
    </location>
</feature>
<comment type="subcellular location">
    <subcellularLocation>
        <location evidence="1">Cell membrane</location>
        <topology evidence="1">Multi-pass membrane protein</topology>
    </subcellularLocation>
</comment>
<keyword evidence="6 8" id="KW-0472">Membrane</keyword>
<dbReference type="PANTHER" id="PTHR24221:SF654">
    <property type="entry name" value="ATP-BINDING CASSETTE SUB-FAMILY B MEMBER 6"/>
    <property type="match status" value="1"/>
</dbReference>
<dbReference type="SMART" id="SM00382">
    <property type="entry name" value="AAA"/>
    <property type="match status" value="1"/>
</dbReference>
<dbReference type="Pfam" id="PF00664">
    <property type="entry name" value="ABC_membrane"/>
    <property type="match status" value="1"/>
</dbReference>
<dbReference type="RefSeq" id="WP_311558517.1">
    <property type="nucleotide sequence ID" value="NZ_JAVREJ010000016.1"/>
</dbReference>
<feature type="transmembrane region" description="Helical" evidence="8">
    <location>
        <begin position="194"/>
        <end position="213"/>
    </location>
</feature>
<dbReference type="InterPro" id="IPR011527">
    <property type="entry name" value="ABC1_TM_dom"/>
</dbReference>
<dbReference type="InterPro" id="IPR017871">
    <property type="entry name" value="ABC_transporter-like_CS"/>
</dbReference>
<feature type="transmembrane region" description="Helical" evidence="8">
    <location>
        <begin position="113"/>
        <end position="134"/>
    </location>
</feature>
<dbReference type="InterPro" id="IPR003439">
    <property type="entry name" value="ABC_transporter-like_ATP-bd"/>
</dbReference>
<dbReference type="EMBL" id="JAVREJ010000016">
    <property type="protein sequence ID" value="MDT0352008.1"/>
    <property type="molecule type" value="Genomic_DNA"/>
</dbReference>
<feature type="domain" description="ABC transporter" evidence="9">
    <location>
        <begin position="398"/>
        <end position="633"/>
    </location>
</feature>
<sequence>MPFSYHGGNSVEPITGRADHEPRHHEGVSAIAVTLTAPPTTPPSTDPDAAILRRRAALRLALRLYAHEMRRRPLLTLWALLLPALGNICLNYLPPLAVAAVVARLIAGENMSAGLVAPYVVAFAAAMLAGQVCWRAGIHCLNRADAYGMEQLYIDGMDELLAKDAAFFHENFAGSLTKRVLTFASQYEDFVDTLAFRIVANLLPLAFASVVLWQFNPLLVLVMLGMIMVSALAVAPLIHRRQAMVDAREASWTRLSGHVADTLSNMDAVRAYASERREAAEHERRVREHRRLTLISWDYNNLRIDTIVGPLSIVTNVVGLLLALAVANRGGGPGAAAVIVTFAYLAQATSVLFDFNQIWRQLERSVTEAAQFAELLLDAPTVLDPDAPDARPTGSADVVLERVRFTHAGQAAPLFDGLDLHIADGERVGLVGRSGGGKTSIIRLLLRLMDVDGGRILVGGRDITRLTQADLRSLIAYVPQDPVMFHRTLGENIAFGRPDATDAQIRAAAEAAHVLEFADALPQGFDTLVGERGVKLSGGQRQRVAIARAVLRDAPVLLLDEATSALDSESEAHIQDALWRMMEGRTAIVVAHRLSTVAGMDRLVVLDRGRVSEEGSHVELLARGGGYAQLWQRQSGGFLGA</sequence>
<evidence type="ECO:0000256" key="1">
    <source>
        <dbReference type="ARBA" id="ARBA00004651"/>
    </source>
</evidence>
<dbReference type="InterPro" id="IPR036640">
    <property type="entry name" value="ABC1_TM_sf"/>
</dbReference>
<dbReference type="PROSITE" id="PS50893">
    <property type="entry name" value="ABC_TRANSPORTER_2"/>
    <property type="match status" value="1"/>
</dbReference>
<comment type="caution">
    <text evidence="11">The sequence shown here is derived from an EMBL/GenBank/DDBJ whole genome shotgun (WGS) entry which is preliminary data.</text>
</comment>
<evidence type="ECO:0000256" key="4">
    <source>
        <dbReference type="ARBA" id="ARBA00022840"/>
    </source>
</evidence>
<evidence type="ECO:0000313" key="12">
    <source>
        <dbReference type="Proteomes" id="UP001183202"/>
    </source>
</evidence>
<evidence type="ECO:0000256" key="7">
    <source>
        <dbReference type="SAM" id="MobiDB-lite"/>
    </source>
</evidence>
<evidence type="ECO:0000256" key="5">
    <source>
        <dbReference type="ARBA" id="ARBA00022989"/>
    </source>
</evidence>
<dbReference type="Pfam" id="PF00005">
    <property type="entry name" value="ABC_tran"/>
    <property type="match status" value="1"/>
</dbReference>
<dbReference type="Proteomes" id="UP001183202">
    <property type="component" value="Unassembled WGS sequence"/>
</dbReference>
<name>A0ABU2NDH4_9PSEU</name>
<dbReference type="GO" id="GO:0005524">
    <property type="term" value="F:ATP binding"/>
    <property type="evidence" value="ECO:0007669"/>
    <property type="project" value="UniProtKB-KW"/>
</dbReference>
<protein>
    <submittedName>
        <fullName evidence="11">ABC transporter ATP-binding protein</fullName>
    </submittedName>
</protein>
<feature type="transmembrane region" description="Helical" evidence="8">
    <location>
        <begin position="333"/>
        <end position="355"/>
    </location>
</feature>
<keyword evidence="12" id="KW-1185">Reference proteome</keyword>
<organism evidence="11 12">
    <name type="scientific">Pseudonocardia charpentierae</name>
    <dbReference type="NCBI Taxonomy" id="3075545"/>
    <lineage>
        <taxon>Bacteria</taxon>
        <taxon>Bacillati</taxon>
        <taxon>Actinomycetota</taxon>
        <taxon>Actinomycetes</taxon>
        <taxon>Pseudonocardiales</taxon>
        <taxon>Pseudonocardiaceae</taxon>
        <taxon>Pseudonocardia</taxon>
    </lineage>
</organism>
<evidence type="ECO:0000259" key="10">
    <source>
        <dbReference type="PROSITE" id="PS50929"/>
    </source>
</evidence>
<dbReference type="InterPro" id="IPR039421">
    <property type="entry name" value="Type_1_exporter"/>
</dbReference>
<dbReference type="PROSITE" id="PS50929">
    <property type="entry name" value="ABC_TM1F"/>
    <property type="match status" value="1"/>
</dbReference>
<evidence type="ECO:0000256" key="3">
    <source>
        <dbReference type="ARBA" id="ARBA00022741"/>
    </source>
</evidence>
<keyword evidence="2 8" id="KW-0812">Transmembrane</keyword>
<keyword evidence="3" id="KW-0547">Nucleotide-binding</keyword>
<keyword evidence="4 11" id="KW-0067">ATP-binding</keyword>
<evidence type="ECO:0000313" key="11">
    <source>
        <dbReference type="EMBL" id="MDT0352008.1"/>
    </source>
</evidence>
<dbReference type="SUPFAM" id="SSF52540">
    <property type="entry name" value="P-loop containing nucleoside triphosphate hydrolases"/>
    <property type="match status" value="1"/>
</dbReference>
<dbReference type="InterPro" id="IPR003593">
    <property type="entry name" value="AAA+_ATPase"/>
</dbReference>